<dbReference type="AlphaFoldDB" id="W4KHP2"/>
<keyword evidence="2" id="KW-1185">Reference proteome</keyword>
<dbReference type="KEGG" id="hir:HETIRDRAFT_313787"/>
<dbReference type="GeneID" id="20670063"/>
<gene>
    <name evidence="1" type="ORF">HETIRDRAFT_313787</name>
</gene>
<dbReference type="EMBL" id="KI925456">
    <property type="protein sequence ID" value="ETW84820.1"/>
    <property type="molecule type" value="Genomic_DNA"/>
</dbReference>
<evidence type="ECO:0000313" key="2">
    <source>
        <dbReference type="Proteomes" id="UP000030671"/>
    </source>
</evidence>
<dbReference type="HOGENOM" id="CLU_3125236_0_0_1"/>
<reference evidence="1 2" key="1">
    <citation type="journal article" date="2012" name="New Phytol.">
        <title>Insight into trade-off between wood decay and parasitism from the genome of a fungal forest pathogen.</title>
        <authorList>
            <person name="Olson A."/>
            <person name="Aerts A."/>
            <person name="Asiegbu F."/>
            <person name="Belbahri L."/>
            <person name="Bouzid O."/>
            <person name="Broberg A."/>
            <person name="Canback B."/>
            <person name="Coutinho P.M."/>
            <person name="Cullen D."/>
            <person name="Dalman K."/>
            <person name="Deflorio G."/>
            <person name="van Diepen L.T."/>
            <person name="Dunand C."/>
            <person name="Duplessis S."/>
            <person name="Durling M."/>
            <person name="Gonthier P."/>
            <person name="Grimwood J."/>
            <person name="Fossdal C.G."/>
            <person name="Hansson D."/>
            <person name="Henrissat B."/>
            <person name="Hietala A."/>
            <person name="Himmelstrand K."/>
            <person name="Hoffmeister D."/>
            <person name="Hogberg N."/>
            <person name="James T.Y."/>
            <person name="Karlsson M."/>
            <person name="Kohler A."/>
            <person name="Kues U."/>
            <person name="Lee Y.H."/>
            <person name="Lin Y.C."/>
            <person name="Lind M."/>
            <person name="Lindquist E."/>
            <person name="Lombard V."/>
            <person name="Lucas S."/>
            <person name="Lunden K."/>
            <person name="Morin E."/>
            <person name="Murat C."/>
            <person name="Park J."/>
            <person name="Raffaello T."/>
            <person name="Rouze P."/>
            <person name="Salamov A."/>
            <person name="Schmutz J."/>
            <person name="Solheim H."/>
            <person name="Stahlberg J."/>
            <person name="Velez H."/>
            <person name="de Vries R.P."/>
            <person name="Wiebenga A."/>
            <person name="Woodward S."/>
            <person name="Yakovlev I."/>
            <person name="Garbelotto M."/>
            <person name="Martin F."/>
            <person name="Grigoriev I.V."/>
            <person name="Stenlid J."/>
        </authorList>
    </citation>
    <scope>NUCLEOTIDE SEQUENCE [LARGE SCALE GENOMIC DNA]</scope>
    <source>
        <strain evidence="1 2">TC 32-1</strain>
    </source>
</reference>
<organism evidence="1 2">
    <name type="scientific">Heterobasidion irregulare (strain TC 32-1)</name>
    <dbReference type="NCBI Taxonomy" id="747525"/>
    <lineage>
        <taxon>Eukaryota</taxon>
        <taxon>Fungi</taxon>
        <taxon>Dikarya</taxon>
        <taxon>Basidiomycota</taxon>
        <taxon>Agaricomycotina</taxon>
        <taxon>Agaricomycetes</taxon>
        <taxon>Russulales</taxon>
        <taxon>Bondarzewiaceae</taxon>
        <taxon>Heterobasidion</taxon>
        <taxon>Heterobasidion annosum species complex</taxon>
    </lineage>
</organism>
<dbReference type="Proteomes" id="UP000030671">
    <property type="component" value="Unassembled WGS sequence"/>
</dbReference>
<sequence length="50" mass="5940">MIIRHSINIVYLSIKFETILVILEWRYRVDMGPMNQKLGAEEGFVYQPVK</sequence>
<name>W4KHP2_HETIT</name>
<dbReference type="InParanoid" id="W4KHP2"/>
<dbReference type="RefSeq" id="XP_009544449.1">
    <property type="nucleotide sequence ID" value="XM_009546154.1"/>
</dbReference>
<evidence type="ECO:0000313" key="1">
    <source>
        <dbReference type="EMBL" id="ETW84820.1"/>
    </source>
</evidence>
<protein>
    <submittedName>
        <fullName evidence="1">Uncharacterized protein</fullName>
    </submittedName>
</protein>
<accession>W4KHP2</accession>
<proteinExistence type="predicted"/>